<reference evidence="2 3" key="1">
    <citation type="submission" date="2020-08" db="EMBL/GenBank/DDBJ databases">
        <title>Functional genomics of gut bacteria from endangered species of beetles.</title>
        <authorList>
            <person name="Carlos-Shanley C."/>
        </authorList>
    </citation>
    <scope>NUCLEOTIDE SEQUENCE [LARGE SCALE GENOMIC DNA]</scope>
    <source>
        <strain evidence="2 3">S00198</strain>
    </source>
</reference>
<feature type="chain" id="PRO_5030703459" description="Lipoprotein" evidence="1">
    <location>
        <begin position="20"/>
        <end position="261"/>
    </location>
</feature>
<dbReference type="PROSITE" id="PS51257">
    <property type="entry name" value="PROKAR_LIPOPROTEIN"/>
    <property type="match status" value="1"/>
</dbReference>
<sequence>MRSATTRSVPALRHLAAWAACVGLAACGGGDDRPSHALGGSVSGLASGQTVVLAHGGGAEVAVAANGAFTFARPLVDGSAYAVVVKTAPAGAGCVVRNGTGTVAGAAVDSVAVRCAPLATLPDGMWEQDRCQPSAEGSVRTLWSFNTANGPLAAGVGTVNYRSAQCEGVGIAIAGPLSGTFWFEPQRTETGAGLAAFWGRRQIFAGGLLNPPVFTPVVLVRKANHLCLLEDTAVPSAFPNAASLEPAVTAAIAAGTCHTPR</sequence>
<dbReference type="Proteomes" id="UP000575083">
    <property type="component" value="Unassembled WGS sequence"/>
</dbReference>
<gene>
    <name evidence="2" type="ORF">HNP48_006409</name>
</gene>
<accession>A0A7X0UDI1</accession>
<proteinExistence type="predicted"/>
<protein>
    <recommendedName>
        <fullName evidence="4">Lipoprotein</fullName>
    </recommendedName>
</protein>
<keyword evidence="3" id="KW-1185">Reference proteome</keyword>
<evidence type="ECO:0000256" key="1">
    <source>
        <dbReference type="SAM" id="SignalP"/>
    </source>
</evidence>
<feature type="signal peptide" evidence="1">
    <location>
        <begin position="1"/>
        <end position="19"/>
    </location>
</feature>
<keyword evidence="1" id="KW-0732">Signal</keyword>
<comment type="caution">
    <text evidence="2">The sequence shown here is derived from an EMBL/GenBank/DDBJ whole genome shotgun (WGS) entry which is preliminary data.</text>
</comment>
<evidence type="ECO:0000313" key="3">
    <source>
        <dbReference type="Proteomes" id="UP000575083"/>
    </source>
</evidence>
<organism evidence="2 3">
    <name type="scientific">Acidovorax soli</name>
    <dbReference type="NCBI Taxonomy" id="592050"/>
    <lineage>
        <taxon>Bacteria</taxon>
        <taxon>Pseudomonadati</taxon>
        <taxon>Pseudomonadota</taxon>
        <taxon>Betaproteobacteria</taxon>
        <taxon>Burkholderiales</taxon>
        <taxon>Comamonadaceae</taxon>
        <taxon>Acidovorax</taxon>
    </lineage>
</organism>
<dbReference type="AlphaFoldDB" id="A0A7X0UDI1"/>
<evidence type="ECO:0008006" key="4">
    <source>
        <dbReference type="Google" id="ProtNLM"/>
    </source>
</evidence>
<name>A0A7X0UDI1_9BURK</name>
<dbReference type="RefSeq" id="WP_184864974.1">
    <property type="nucleotide sequence ID" value="NZ_JACHLK010000022.1"/>
</dbReference>
<evidence type="ECO:0000313" key="2">
    <source>
        <dbReference type="EMBL" id="MBB6563685.1"/>
    </source>
</evidence>
<dbReference type="EMBL" id="JACHLK010000022">
    <property type="protein sequence ID" value="MBB6563685.1"/>
    <property type="molecule type" value="Genomic_DNA"/>
</dbReference>